<organism evidence="2 3">
    <name type="scientific">Heracleum sosnowskyi</name>
    <dbReference type="NCBI Taxonomy" id="360622"/>
    <lineage>
        <taxon>Eukaryota</taxon>
        <taxon>Viridiplantae</taxon>
        <taxon>Streptophyta</taxon>
        <taxon>Embryophyta</taxon>
        <taxon>Tracheophyta</taxon>
        <taxon>Spermatophyta</taxon>
        <taxon>Magnoliopsida</taxon>
        <taxon>eudicotyledons</taxon>
        <taxon>Gunneridae</taxon>
        <taxon>Pentapetalae</taxon>
        <taxon>asterids</taxon>
        <taxon>campanulids</taxon>
        <taxon>Apiales</taxon>
        <taxon>Apiaceae</taxon>
        <taxon>Apioideae</taxon>
        <taxon>apioid superclade</taxon>
        <taxon>Tordylieae</taxon>
        <taxon>Tordyliinae</taxon>
        <taxon>Heracleum</taxon>
    </lineage>
</organism>
<proteinExistence type="predicted"/>
<dbReference type="AlphaFoldDB" id="A0AAD8ILE7"/>
<dbReference type="Proteomes" id="UP001237642">
    <property type="component" value="Unassembled WGS sequence"/>
</dbReference>
<feature type="compositionally biased region" description="Basic and acidic residues" evidence="1">
    <location>
        <begin position="345"/>
        <end position="354"/>
    </location>
</feature>
<dbReference type="EMBL" id="JAUIZM010000004">
    <property type="protein sequence ID" value="KAK1386803.1"/>
    <property type="molecule type" value="Genomic_DNA"/>
</dbReference>
<name>A0AAD8ILE7_9APIA</name>
<keyword evidence="3" id="KW-1185">Reference proteome</keyword>
<dbReference type="InterPro" id="IPR039884">
    <property type="entry name" value="R3HC1/R3HCL"/>
</dbReference>
<dbReference type="Gene3D" id="3.30.70.330">
    <property type="match status" value="1"/>
</dbReference>
<accession>A0AAD8ILE7</accession>
<feature type="region of interest" description="Disordered" evidence="1">
    <location>
        <begin position="343"/>
        <end position="372"/>
    </location>
</feature>
<feature type="compositionally biased region" description="Basic and acidic residues" evidence="1">
    <location>
        <begin position="363"/>
        <end position="372"/>
    </location>
</feature>
<evidence type="ECO:0000256" key="1">
    <source>
        <dbReference type="SAM" id="MobiDB-lite"/>
    </source>
</evidence>
<dbReference type="PANTHER" id="PTHR21678">
    <property type="entry name" value="GROWTH INHIBITION AND DIFFERENTIATION RELATED PROTEIN 88"/>
    <property type="match status" value="1"/>
</dbReference>
<dbReference type="SUPFAM" id="SSF54928">
    <property type="entry name" value="RNA-binding domain, RBD"/>
    <property type="match status" value="1"/>
</dbReference>
<sequence length="372" mass="41335">MDGGGDNNDVTNWSETVEDLVLGGQTDKAISILETLISNLETQSSELSKLSTLLFDLSKLYSTKGLSLQADQTYSRALTIQQQLSHQAQCDLKAVHESKEYHVSRDEAATSEKIMENGNVGICSNLLDDNSPMGGYSDDDWEAVADRAPEELLSTQDIPDVSNISLKDKETQTIKRRGRGTFAYKKQGLYSDQQYDDPAIDISEDEVETDDSQDTAHGSQDTGIRNLKYGTRHVLVLADFPPSTRTTDLEKLLEAFKDRVAIRWVNDTVALAVFGTPSIAREAFNSLQCSFKVRILDNNDDLLSSISPKDLEPPRPRPKTSARAANRLIANVMGLKLPSSSFGAKELRQQEEARRKRIVSRQNMKDDAWGDD</sequence>
<evidence type="ECO:0000313" key="3">
    <source>
        <dbReference type="Proteomes" id="UP001237642"/>
    </source>
</evidence>
<dbReference type="GO" id="GO:0003676">
    <property type="term" value="F:nucleic acid binding"/>
    <property type="evidence" value="ECO:0007669"/>
    <property type="project" value="InterPro"/>
</dbReference>
<dbReference type="PANTHER" id="PTHR21678:SF0">
    <property type="entry name" value="C3H1-TYPE DOMAIN-CONTAINING PROTEIN"/>
    <property type="match status" value="1"/>
</dbReference>
<gene>
    <name evidence="2" type="ORF">POM88_014981</name>
</gene>
<evidence type="ECO:0000313" key="2">
    <source>
        <dbReference type="EMBL" id="KAK1386803.1"/>
    </source>
</evidence>
<dbReference type="InterPro" id="IPR035979">
    <property type="entry name" value="RBD_domain_sf"/>
</dbReference>
<reference evidence="2" key="1">
    <citation type="submission" date="2023-02" db="EMBL/GenBank/DDBJ databases">
        <title>Genome of toxic invasive species Heracleum sosnowskyi carries increased number of genes despite the absence of recent whole-genome duplications.</title>
        <authorList>
            <person name="Schelkunov M."/>
            <person name="Shtratnikova V."/>
            <person name="Makarenko M."/>
            <person name="Klepikova A."/>
            <person name="Omelchenko D."/>
            <person name="Novikova G."/>
            <person name="Obukhova E."/>
            <person name="Bogdanov V."/>
            <person name="Penin A."/>
            <person name="Logacheva M."/>
        </authorList>
    </citation>
    <scope>NUCLEOTIDE SEQUENCE</scope>
    <source>
        <strain evidence="2">Hsosn_3</strain>
        <tissue evidence="2">Leaf</tissue>
    </source>
</reference>
<dbReference type="InterPro" id="IPR012677">
    <property type="entry name" value="Nucleotide-bd_a/b_plait_sf"/>
</dbReference>
<protein>
    <submittedName>
        <fullName evidence="2">Coiled-coil domain-containing protein R3HCC1L</fullName>
    </submittedName>
</protein>
<reference evidence="2" key="2">
    <citation type="submission" date="2023-05" db="EMBL/GenBank/DDBJ databases">
        <authorList>
            <person name="Schelkunov M.I."/>
        </authorList>
    </citation>
    <scope>NUCLEOTIDE SEQUENCE</scope>
    <source>
        <strain evidence="2">Hsosn_3</strain>
        <tissue evidence="2">Leaf</tissue>
    </source>
</reference>
<comment type="caution">
    <text evidence="2">The sequence shown here is derived from an EMBL/GenBank/DDBJ whole genome shotgun (WGS) entry which is preliminary data.</text>
</comment>